<comment type="subcellular location">
    <subcellularLocation>
        <location evidence="1">Cell inner membrane</location>
        <topology evidence="1">Multi-pass membrane protein</topology>
    </subcellularLocation>
</comment>
<evidence type="ECO:0000256" key="1">
    <source>
        <dbReference type="ARBA" id="ARBA00004429"/>
    </source>
</evidence>
<evidence type="ECO:0000256" key="7">
    <source>
        <dbReference type="ARBA" id="ARBA00029447"/>
    </source>
</evidence>
<keyword evidence="3 9" id="KW-0812">Transmembrane</keyword>
<comment type="similarity">
    <text evidence="7">Belongs to the methyl-accepting chemotaxis (MCP) protein family.</text>
</comment>
<evidence type="ECO:0000313" key="14">
    <source>
        <dbReference type="Proteomes" id="UP001296967"/>
    </source>
</evidence>
<feature type="domain" description="Methyl-accepting transducer" evidence="10">
    <location>
        <begin position="275"/>
        <end position="511"/>
    </location>
</feature>
<reference evidence="13" key="2">
    <citation type="journal article" date="2020" name="Microorganisms">
        <title>Osmotic Adaptation and Compatible Solute Biosynthesis of Phototrophic Bacteria as Revealed from Genome Analyses.</title>
        <authorList>
            <person name="Imhoff J.F."/>
            <person name="Rahn T."/>
            <person name="Kunzel S."/>
            <person name="Keller A."/>
            <person name="Neulinger S.C."/>
        </authorList>
    </citation>
    <scope>NUCLEOTIDE SEQUENCE</scope>
    <source>
        <strain evidence="13">DSM 4395</strain>
    </source>
</reference>
<dbReference type="SMART" id="SM00304">
    <property type="entry name" value="HAMP"/>
    <property type="match status" value="2"/>
</dbReference>
<feature type="transmembrane region" description="Helical" evidence="9">
    <location>
        <begin position="190"/>
        <end position="214"/>
    </location>
</feature>
<dbReference type="PANTHER" id="PTHR32089:SF119">
    <property type="entry name" value="METHYL-ACCEPTING CHEMOTAXIS PROTEIN CTPL"/>
    <property type="match status" value="1"/>
</dbReference>
<dbReference type="EMBL" id="NHSF01000036">
    <property type="protein sequence ID" value="MBK5930015.1"/>
    <property type="molecule type" value="Genomic_DNA"/>
</dbReference>
<gene>
    <name evidence="13" type="ORF">CCR82_05615</name>
</gene>
<proteinExistence type="inferred from homology"/>
<dbReference type="GO" id="GO:0005886">
    <property type="term" value="C:plasma membrane"/>
    <property type="evidence" value="ECO:0007669"/>
    <property type="project" value="UniProtKB-SubCell"/>
</dbReference>
<keyword evidence="6 8" id="KW-0807">Transducer</keyword>
<dbReference type="Pfam" id="PF00672">
    <property type="entry name" value="HAMP"/>
    <property type="match status" value="1"/>
</dbReference>
<evidence type="ECO:0000313" key="13">
    <source>
        <dbReference type="EMBL" id="MBK5930015.1"/>
    </source>
</evidence>
<dbReference type="InterPro" id="IPR003660">
    <property type="entry name" value="HAMP_dom"/>
</dbReference>
<dbReference type="CDD" id="cd06225">
    <property type="entry name" value="HAMP"/>
    <property type="match status" value="1"/>
</dbReference>
<dbReference type="PROSITE" id="PS50111">
    <property type="entry name" value="CHEMOTAXIS_TRANSDUC_2"/>
    <property type="match status" value="1"/>
</dbReference>
<keyword evidence="4 9" id="KW-1133">Transmembrane helix</keyword>
<evidence type="ECO:0000256" key="3">
    <source>
        <dbReference type="ARBA" id="ARBA00022692"/>
    </source>
</evidence>
<dbReference type="FunFam" id="1.10.287.950:FF:000001">
    <property type="entry name" value="Methyl-accepting chemotaxis sensory transducer"/>
    <property type="match status" value="1"/>
</dbReference>
<dbReference type="RefSeq" id="WP_201244434.1">
    <property type="nucleotide sequence ID" value="NZ_NHSF01000036.1"/>
</dbReference>
<dbReference type="Gene3D" id="1.20.120.30">
    <property type="entry name" value="Aspartate receptor, ligand-binding domain"/>
    <property type="match status" value="1"/>
</dbReference>
<evidence type="ECO:0000259" key="11">
    <source>
        <dbReference type="PROSITE" id="PS50192"/>
    </source>
</evidence>
<dbReference type="PROSITE" id="PS50192">
    <property type="entry name" value="T_SNARE"/>
    <property type="match status" value="1"/>
</dbReference>
<dbReference type="Pfam" id="PF00015">
    <property type="entry name" value="MCPsignal"/>
    <property type="match status" value="1"/>
</dbReference>
<accession>A0AAJ0XFS5</accession>
<evidence type="ECO:0000259" key="12">
    <source>
        <dbReference type="PROSITE" id="PS50885"/>
    </source>
</evidence>
<dbReference type="Gene3D" id="1.10.287.950">
    <property type="entry name" value="Methyl-accepting chemotaxis protein"/>
    <property type="match status" value="1"/>
</dbReference>
<feature type="transmembrane region" description="Helical" evidence="9">
    <location>
        <begin position="20"/>
        <end position="40"/>
    </location>
</feature>
<dbReference type="AlphaFoldDB" id="A0AAJ0XFS5"/>
<sequence>MKDSISAMFSTLTIGHKLAVSFALVLVILLVVAAIGWTGLSLMGTTQERVAETYEQAIFQVQKEVDHLVWVNELANVFVLGADFRGQLDPTRCDFGQWYYGFRGSEAYAQAPADFRRIFDAIESPHQALHRSATRILRAVDAGNQQQGLAIYQHESLGYLESLRALLNGLGAQLAAQRDAVMTEAEHTTWVATATMILAALLAVALAALLGWLLTRAIVTPLQNTTRYLRSIAEGEGDLTQRLPIHSRDEVADLSAAFNGFAERVHGLVKQVVEASGQLAAAADQLASTSGETRQQVHTQQLEVEQVVTAMHQMATTVQEVANNAAETASATDATDDQSKAGTEEVERTIASIQSLAQQVEDSSKIISTLSADSDEIGTILEVIRGIAEQTNLLALNATIEAARAGEQGRGFAVVADEVRTLAARTQDATNEVREMIERLQSSAAKAVVSMGEGRDKARGGVEQAARAGESLQVISHSIGTINAMSTRIAGAAEQQSTVAMKVNRNVENISDEVKQTAAGADQIAATSETLSALAADLQSRVRRFKV</sequence>
<dbReference type="SUPFAM" id="SSF58104">
    <property type="entry name" value="Methyl-accepting chemotaxis protein (MCP) signaling domain"/>
    <property type="match status" value="1"/>
</dbReference>
<evidence type="ECO:0000256" key="9">
    <source>
        <dbReference type="SAM" id="Phobius"/>
    </source>
</evidence>
<comment type="caution">
    <text evidence="13">The sequence shown here is derived from an EMBL/GenBank/DDBJ whole genome shotgun (WGS) entry which is preliminary data.</text>
</comment>
<evidence type="ECO:0008006" key="15">
    <source>
        <dbReference type="Google" id="ProtNLM"/>
    </source>
</evidence>
<evidence type="ECO:0000256" key="5">
    <source>
        <dbReference type="ARBA" id="ARBA00023136"/>
    </source>
</evidence>
<dbReference type="Proteomes" id="UP001296967">
    <property type="component" value="Unassembled WGS sequence"/>
</dbReference>
<reference evidence="13" key="1">
    <citation type="submission" date="2017-05" db="EMBL/GenBank/DDBJ databases">
        <authorList>
            <person name="Imhoff J.F."/>
            <person name="Rahn T."/>
            <person name="Kuenzel S."/>
            <person name="Neulinger S.C."/>
        </authorList>
    </citation>
    <scope>NUCLEOTIDE SEQUENCE</scope>
    <source>
        <strain evidence="13">DSM 4395</strain>
    </source>
</reference>
<evidence type="ECO:0000259" key="10">
    <source>
        <dbReference type="PROSITE" id="PS50111"/>
    </source>
</evidence>
<dbReference type="SMART" id="SM00283">
    <property type="entry name" value="MA"/>
    <property type="match status" value="1"/>
</dbReference>
<evidence type="ECO:0000256" key="2">
    <source>
        <dbReference type="ARBA" id="ARBA00022519"/>
    </source>
</evidence>
<dbReference type="Pfam" id="PF13682">
    <property type="entry name" value="CZB"/>
    <property type="match status" value="1"/>
</dbReference>
<evidence type="ECO:0000256" key="6">
    <source>
        <dbReference type="ARBA" id="ARBA00023224"/>
    </source>
</evidence>
<dbReference type="PROSITE" id="PS50885">
    <property type="entry name" value="HAMP"/>
    <property type="match status" value="1"/>
</dbReference>
<name>A0AAJ0XFS5_HALSE</name>
<keyword evidence="5 9" id="KW-0472">Membrane</keyword>
<dbReference type="InterPro" id="IPR025991">
    <property type="entry name" value="Chemoreceptor_zinc-bind_dom"/>
</dbReference>
<keyword evidence="2" id="KW-0997">Cell inner membrane</keyword>
<dbReference type="GO" id="GO:0006935">
    <property type="term" value="P:chemotaxis"/>
    <property type="evidence" value="ECO:0007669"/>
    <property type="project" value="UniProtKB-ARBA"/>
</dbReference>
<dbReference type="InterPro" id="IPR004089">
    <property type="entry name" value="MCPsignal_dom"/>
</dbReference>
<dbReference type="CDD" id="cd11386">
    <property type="entry name" value="MCP_signal"/>
    <property type="match status" value="1"/>
</dbReference>
<dbReference type="PANTHER" id="PTHR32089">
    <property type="entry name" value="METHYL-ACCEPTING CHEMOTAXIS PROTEIN MCPB"/>
    <property type="match status" value="1"/>
</dbReference>
<evidence type="ECO:0000256" key="8">
    <source>
        <dbReference type="PROSITE-ProRule" id="PRU00284"/>
    </source>
</evidence>
<dbReference type="GO" id="GO:0007165">
    <property type="term" value="P:signal transduction"/>
    <property type="evidence" value="ECO:0007669"/>
    <property type="project" value="UniProtKB-KW"/>
</dbReference>
<protein>
    <recommendedName>
        <fullName evidence="15">Methyl-accepting chemotaxis protein</fullName>
    </recommendedName>
</protein>
<organism evidence="13 14">
    <name type="scientific">Halochromatium salexigens</name>
    <name type="common">Chromatium salexigens</name>
    <dbReference type="NCBI Taxonomy" id="49447"/>
    <lineage>
        <taxon>Bacteria</taxon>
        <taxon>Pseudomonadati</taxon>
        <taxon>Pseudomonadota</taxon>
        <taxon>Gammaproteobacteria</taxon>
        <taxon>Chromatiales</taxon>
        <taxon>Chromatiaceae</taxon>
        <taxon>Halochromatium</taxon>
    </lineage>
</organism>
<dbReference type="InterPro" id="IPR000727">
    <property type="entry name" value="T_SNARE_dom"/>
</dbReference>
<feature type="domain" description="T-SNARE coiled-coil homology" evidence="11">
    <location>
        <begin position="470"/>
        <end position="524"/>
    </location>
</feature>
<evidence type="ECO:0000256" key="4">
    <source>
        <dbReference type="ARBA" id="ARBA00022989"/>
    </source>
</evidence>
<keyword evidence="14" id="KW-1185">Reference proteome</keyword>
<feature type="domain" description="HAMP" evidence="12">
    <location>
        <begin position="216"/>
        <end position="270"/>
    </location>
</feature>
<keyword evidence="2" id="KW-1003">Cell membrane</keyword>